<dbReference type="InParanoid" id="A0A6I8V2H8"/>
<feature type="signal peptide" evidence="2">
    <location>
        <begin position="1"/>
        <end position="18"/>
    </location>
</feature>
<reference evidence="4" key="1">
    <citation type="submission" date="2024-06" db="UniProtKB">
        <authorList>
            <consortium name="RefSeq"/>
        </authorList>
    </citation>
    <scope>NUCLEOTIDE SEQUENCE [LARGE SCALE GENOMIC DNA]</scope>
    <source>
        <strain evidence="4">MV2-25</strain>
    </source>
</reference>
<keyword evidence="1" id="KW-0175">Coiled coil</keyword>
<proteinExistence type="predicted"/>
<keyword evidence="2" id="KW-0732">Signal</keyword>
<protein>
    <submittedName>
        <fullName evidence="5">C-type lectin domain family 4 member M-like</fullName>
    </submittedName>
</protein>
<dbReference type="PANTHER" id="PTHR22803">
    <property type="entry name" value="MANNOSE, PHOSPHOLIPASE, LECTIN RECEPTOR RELATED"/>
    <property type="match status" value="1"/>
</dbReference>
<dbReference type="KEGG" id="dpo:6897028"/>
<dbReference type="Gene3D" id="3.10.100.10">
    <property type="entry name" value="Mannose-Binding Protein A, subunit A"/>
    <property type="match status" value="1"/>
</dbReference>
<dbReference type="SMART" id="SM00034">
    <property type="entry name" value="CLECT"/>
    <property type="match status" value="1"/>
</dbReference>
<dbReference type="RefSeq" id="XP_002137213.2">
    <property type="nucleotide sequence ID" value="XM_002137177.3"/>
</dbReference>
<dbReference type="InterPro" id="IPR016187">
    <property type="entry name" value="CTDL_fold"/>
</dbReference>
<feature type="domain" description="C-type lectin" evidence="3">
    <location>
        <begin position="396"/>
        <end position="509"/>
    </location>
</feature>
<gene>
    <name evidence="5" type="primary">LOC6897028</name>
</gene>
<feature type="coiled-coil region" evidence="1">
    <location>
        <begin position="294"/>
        <end position="374"/>
    </location>
</feature>
<name>A0A6I8V2H8_DROPS</name>
<organism evidence="4 5">
    <name type="scientific">Drosophila pseudoobscura pseudoobscura</name>
    <name type="common">Fruit fly</name>
    <dbReference type="NCBI Taxonomy" id="46245"/>
    <lineage>
        <taxon>Eukaryota</taxon>
        <taxon>Metazoa</taxon>
        <taxon>Ecdysozoa</taxon>
        <taxon>Arthropoda</taxon>
        <taxon>Hexapoda</taxon>
        <taxon>Insecta</taxon>
        <taxon>Pterygota</taxon>
        <taxon>Neoptera</taxon>
        <taxon>Endopterygota</taxon>
        <taxon>Diptera</taxon>
        <taxon>Brachycera</taxon>
        <taxon>Muscomorpha</taxon>
        <taxon>Ephydroidea</taxon>
        <taxon>Drosophilidae</taxon>
        <taxon>Drosophila</taxon>
        <taxon>Sophophora</taxon>
    </lineage>
</organism>
<sequence>MSYIAAFFVLVLSQQTLAKNFVQSYTGCTDFCYKSIKSVLDQQLMMQRQLNNMENNWMMHKNWTELGIVNHQDKLESRQKLEEIETKLKQNEDTSSAQAARLDSVEHKLVERQRMDTSAENGLLEMIERVKQNLSDQQERNDSDMGRLSERLGGLEKWITEQQERAALAESTATERLEKLEDKQRQLVAGAQQMLEMLGRMENQIAVEQARVGNGTSYLDKLRDKAEVLEKQITGQEERVSLDEILVTKRISNIEKVLSEQRDNITSNISKVADGLSGIKDQLSGQKLKHIAEAAKVRESIANLEKDLTDRQQKIESDGSKLAEVLNGLENKFSGHERKLENDERTLSDSQTRLSQLQDQLTNQQKTMSTHEAAVKESESKLKTLWKYRFVSFEKLGSKLYYFVMNERLNWTDARDRCQELDSHLASPQNQQEYDLVTKALPGVLQFWLDFNDIEKEGEYMLSATGQKATFLKWRQYPDNWRGNEDCVELTRDGMNDLDCSKKHFYICQK</sequence>
<evidence type="ECO:0000313" key="5">
    <source>
        <dbReference type="RefSeq" id="XP_002137213.2"/>
    </source>
</evidence>
<dbReference type="InterPro" id="IPR001304">
    <property type="entry name" value="C-type_lectin-like"/>
</dbReference>
<dbReference type="AlphaFoldDB" id="A0A6I8V2H8"/>
<keyword evidence="4" id="KW-1185">Reference proteome</keyword>
<evidence type="ECO:0000259" key="3">
    <source>
        <dbReference type="PROSITE" id="PS50041"/>
    </source>
</evidence>
<dbReference type="Pfam" id="PF00059">
    <property type="entry name" value="Lectin_C"/>
    <property type="match status" value="1"/>
</dbReference>
<evidence type="ECO:0000256" key="2">
    <source>
        <dbReference type="SAM" id="SignalP"/>
    </source>
</evidence>
<accession>A0A6I8V2H8</accession>
<dbReference type="SUPFAM" id="SSF56436">
    <property type="entry name" value="C-type lectin-like"/>
    <property type="match status" value="1"/>
</dbReference>
<reference evidence="5" key="2">
    <citation type="submission" date="2025-08" db="UniProtKB">
        <authorList>
            <consortium name="RefSeq"/>
        </authorList>
    </citation>
    <scope>IDENTIFICATION</scope>
    <source>
        <strain evidence="5">MV-25-SWS-2005</strain>
        <tissue evidence="5">Whole body</tissue>
    </source>
</reference>
<feature type="chain" id="PRO_5026007939" evidence="2">
    <location>
        <begin position="19"/>
        <end position="510"/>
    </location>
</feature>
<dbReference type="CDD" id="cd00037">
    <property type="entry name" value="CLECT"/>
    <property type="match status" value="1"/>
</dbReference>
<evidence type="ECO:0000313" key="4">
    <source>
        <dbReference type="Proteomes" id="UP000001819"/>
    </source>
</evidence>
<dbReference type="InterPro" id="IPR016186">
    <property type="entry name" value="C-type_lectin-like/link_sf"/>
</dbReference>
<dbReference type="InterPro" id="IPR050111">
    <property type="entry name" value="C-type_lectin/snaclec_domain"/>
</dbReference>
<evidence type="ECO:0000256" key="1">
    <source>
        <dbReference type="SAM" id="Coils"/>
    </source>
</evidence>
<dbReference type="Proteomes" id="UP000001819">
    <property type="component" value="Chromosome 2"/>
</dbReference>
<dbReference type="PROSITE" id="PS50041">
    <property type="entry name" value="C_TYPE_LECTIN_2"/>
    <property type="match status" value="1"/>
</dbReference>